<evidence type="ECO:0000313" key="2">
    <source>
        <dbReference type="Ensembl" id="ENSNMLP00000013786.1"/>
    </source>
</evidence>
<accession>A0A8C6T301</accession>
<dbReference type="Proteomes" id="UP000694523">
    <property type="component" value="Unplaced"/>
</dbReference>
<protein>
    <submittedName>
        <fullName evidence="2">Uncharacterized protein</fullName>
    </submittedName>
</protein>
<evidence type="ECO:0000256" key="1">
    <source>
        <dbReference type="SAM" id="Phobius"/>
    </source>
</evidence>
<proteinExistence type="predicted"/>
<keyword evidence="1" id="KW-1133">Transmembrane helix</keyword>
<name>A0A8C6T301_9GOBI</name>
<keyword evidence="1" id="KW-0472">Membrane</keyword>
<feature type="transmembrane region" description="Helical" evidence="1">
    <location>
        <begin position="38"/>
        <end position="62"/>
    </location>
</feature>
<reference evidence="2" key="1">
    <citation type="submission" date="2025-08" db="UniProtKB">
        <authorList>
            <consortium name="Ensembl"/>
        </authorList>
    </citation>
    <scope>IDENTIFICATION</scope>
</reference>
<organism evidence="2 3">
    <name type="scientific">Neogobius melanostomus</name>
    <name type="common">round goby</name>
    <dbReference type="NCBI Taxonomy" id="47308"/>
    <lineage>
        <taxon>Eukaryota</taxon>
        <taxon>Metazoa</taxon>
        <taxon>Chordata</taxon>
        <taxon>Craniata</taxon>
        <taxon>Vertebrata</taxon>
        <taxon>Euteleostomi</taxon>
        <taxon>Actinopterygii</taxon>
        <taxon>Neopterygii</taxon>
        <taxon>Teleostei</taxon>
        <taxon>Neoteleostei</taxon>
        <taxon>Acanthomorphata</taxon>
        <taxon>Gobiaria</taxon>
        <taxon>Gobiiformes</taxon>
        <taxon>Gobioidei</taxon>
        <taxon>Gobiidae</taxon>
        <taxon>Benthophilinae</taxon>
        <taxon>Neogobiini</taxon>
        <taxon>Neogobius</taxon>
    </lineage>
</organism>
<reference evidence="2" key="2">
    <citation type="submission" date="2025-09" db="UniProtKB">
        <authorList>
            <consortium name="Ensembl"/>
        </authorList>
    </citation>
    <scope>IDENTIFICATION</scope>
</reference>
<keyword evidence="1" id="KW-0812">Transmembrane</keyword>
<evidence type="ECO:0000313" key="3">
    <source>
        <dbReference type="Proteomes" id="UP000694523"/>
    </source>
</evidence>
<dbReference type="Ensembl" id="ENSNMLT00000015510.1">
    <property type="protein sequence ID" value="ENSNMLP00000013786.1"/>
    <property type="gene ID" value="ENSNMLG00000009224.1"/>
</dbReference>
<sequence length="81" mass="8761">MAITGSRSLAASVLFHHHSSISPERTGKGAPQKIDHAVIGRVVALVMFAILCALIVLGQYVARHKGTYFTHKEADLNHNAE</sequence>
<keyword evidence="3" id="KW-1185">Reference proteome</keyword>
<dbReference type="AlphaFoldDB" id="A0A8C6T301"/>